<evidence type="ECO:0008006" key="3">
    <source>
        <dbReference type="Google" id="ProtNLM"/>
    </source>
</evidence>
<evidence type="ECO:0000313" key="1">
    <source>
        <dbReference type="EMBL" id="OWZ12133.1"/>
    </source>
</evidence>
<accession>A0A225W307</accession>
<comment type="caution">
    <text evidence="1">The sequence shown here is derived from an EMBL/GenBank/DDBJ whole genome shotgun (WGS) entry which is preliminary data.</text>
</comment>
<dbReference type="Proteomes" id="UP000198211">
    <property type="component" value="Unassembled WGS sequence"/>
</dbReference>
<name>A0A225W307_9STRA</name>
<evidence type="ECO:0000313" key="2">
    <source>
        <dbReference type="Proteomes" id="UP000198211"/>
    </source>
</evidence>
<proteinExistence type="predicted"/>
<protein>
    <recommendedName>
        <fullName evidence="3">Reverse transcriptase</fullName>
    </recommendedName>
</protein>
<keyword evidence="2" id="KW-1185">Reference proteome</keyword>
<dbReference type="AlphaFoldDB" id="A0A225W307"/>
<reference evidence="2" key="1">
    <citation type="submission" date="2017-03" db="EMBL/GenBank/DDBJ databases">
        <title>Phytopthora megakarya and P. palmivora, two closely related causual agents of cacao black pod achieved similar genome size and gene model numbers by different mechanisms.</title>
        <authorList>
            <person name="Ali S."/>
            <person name="Shao J."/>
            <person name="Larry D.J."/>
            <person name="Kronmiller B."/>
            <person name="Shen D."/>
            <person name="Strem M.D."/>
            <person name="Melnick R.L."/>
            <person name="Guiltinan M.J."/>
            <person name="Tyler B.M."/>
            <person name="Meinhardt L.W."/>
            <person name="Bailey B.A."/>
        </authorList>
    </citation>
    <scope>NUCLEOTIDE SEQUENCE [LARGE SCALE GENOMIC DNA]</scope>
    <source>
        <strain evidence="2">zdho120</strain>
    </source>
</reference>
<dbReference type="EMBL" id="NBNE01001931">
    <property type="protein sequence ID" value="OWZ12133.1"/>
    <property type="molecule type" value="Genomic_DNA"/>
</dbReference>
<sequence>MDSRRDLYKRSFGVFEHISPRWISPTGTIILMLALNVSFDVTRLNTPFYLADGWDARSTVSAMLGPKPSSVPERNAYERRRKLQREYSYALACAEDVQKKAEDALGRTNSKVRAKAGFEKGDSVWLYIPKVQTGLSR</sequence>
<organism evidence="1 2">
    <name type="scientific">Phytophthora megakarya</name>
    <dbReference type="NCBI Taxonomy" id="4795"/>
    <lineage>
        <taxon>Eukaryota</taxon>
        <taxon>Sar</taxon>
        <taxon>Stramenopiles</taxon>
        <taxon>Oomycota</taxon>
        <taxon>Peronosporomycetes</taxon>
        <taxon>Peronosporales</taxon>
        <taxon>Peronosporaceae</taxon>
        <taxon>Phytophthora</taxon>
    </lineage>
</organism>
<gene>
    <name evidence="1" type="ORF">PHMEG_00014753</name>
</gene>